<feature type="region of interest" description="Disordered" evidence="1">
    <location>
        <begin position="145"/>
        <end position="305"/>
    </location>
</feature>
<comment type="caution">
    <text evidence="2">The sequence shown here is derived from an EMBL/GenBank/DDBJ whole genome shotgun (WGS) entry which is preliminary data.</text>
</comment>
<name>A0A9P6GTK4_9PLEO</name>
<feature type="region of interest" description="Disordered" evidence="1">
    <location>
        <begin position="377"/>
        <end position="417"/>
    </location>
</feature>
<feature type="compositionally biased region" description="Polar residues" evidence="1">
    <location>
        <begin position="253"/>
        <end position="263"/>
    </location>
</feature>
<dbReference type="InterPro" id="IPR004354">
    <property type="entry name" value="Meiotic_Rec114"/>
</dbReference>
<dbReference type="Proteomes" id="UP000756921">
    <property type="component" value="Unassembled WGS sequence"/>
</dbReference>
<feature type="compositionally biased region" description="Polar residues" evidence="1">
    <location>
        <begin position="145"/>
        <end position="166"/>
    </location>
</feature>
<feature type="compositionally biased region" description="Low complexity" evidence="1">
    <location>
        <begin position="189"/>
        <end position="215"/>
    </location>
</feature>
<protein>
    <submittedName>
        <fullName evidence="2">Uncharacterized protein</fullName>
    </submittedName>
</protein>
<feature type="compositionally biased region" description="Basic and acidic residues" evidence="1">
    <location>
        <begin position="240"/>
        <end position="252"/>
    </location>
</feature>
<sequence length="470" mass="50701">MLTFDLAALHTQDVVAGAPAPKDGWTKLTNALVVVFDTFRSRREPSVIMKVLQASQVLYDIPLQDLIDRGKPVVDVLHRQGIDVSSEAAQLPISGMASTPSLAFRYNVPEANKVRRIQIKFASPQDFDAAYDHVRELGLWFTPTQQARSASPTRSGPSCPPSQLSEITGRPGTAVPSPTIVNDTVTGMRPSTASYFSSASTASSRRPDSAAAMSPYESTIRSPLSARPDTACSIIASDLPPRRELPFERLDTADSTGNNSTRPGSRPLSGVMGPPAMPALARAGTKRPNSKDGSSHSTELPPLRKPTYISKTLTSQAAKLNAGSGSALYTRDPMRPQSAIVQNNYTAMQQMMTSAPVLTPNTPRPASSYNTATMHSRGILHNNSNSPIETTAALETPPGSDLDMLDSSPAENKGDSEQHVEELAAYAQQPNQSRVNELNNFIFQHLQDSNFLTLVDDMQMTWARIGTGLE</sequence>
<dbReference type="Pfam" id="PF03525">
    <property type="entry name" value="Meiotic_rec114"/>
    <property type="match status" value="1"/>
</dbReference>
<gene>
    <name evidence="2" type="ORF">PMIN01_00853</name>
</gene>
<organism evidence="2 3">
    <name type="scientific">Paraphaeosphaeria minitans</name>
    <dbReference type="NCBI Taxonomy" id="565426"/>
    <lineage>
        <taxon>Eukaryota</taxon>
        <taxon>Fungi</taxon>
        <taxon>Dikarya</taxon>
        <taxon>Ascomycota</taxon>
        <taxon>Pezizomycotina</taxon>
        <taxon>Dothideomycetes</taxon>
        <taxon>Pleosporomycetidae</taxon>
        <taxon>Pleosporales</taxon>
        <taxon>Massarineae</taxon>
        <taxon>Didymosphaeriaceae</taxon>
        <taxon>Paraphaeosphaeria</taxon>
    </lineage>
</organism>
<dbReference type="GO" id="GO:0007131">
    <property type="term" value="P:reciprocal meiotic recombination"/>
    <property type="evidence" value="ECO:0007669"/>
    <property type="project" value="InterPro"/>
</dbReference>
<evidence type="ECO:0000256" key="1">
    <source>
        <dbReference type="SAM" id="MobiDB-lite"/>
    </source>
</evidence>
<keyword evidence="3" id="KW-1185">Reference proteome</keyword>
<dbReference type="EMBL" id="WJXW01000001">
    <property type="protein sequence ID" value="KAF9741314.1"/>
    <property type="molecule type" value="Genomic_DNA"/>
</dbReference>
<dbReference type="AlphaFoldDB" id="A0A9P6GTK4"/>
<accession>A0A9P6GTK4</accession>
<reference evidence="2" key="1">
    <citation type="journal article" date="2020" name="Mol. Plant Microbe Interact.">
        <title>Genome Sequence of the Biocontrol Agent Coniothyrium minitans strain Conio (IMI 134523).</title>
        <authorList>
            <person name="Patel D."/>
            <person name="Shittu T.A."/>
            <person name="Baroncelli R."/>
            <person name="Muthumeenakshi S."/>
            <person name="Osborne T.H."/>
            <person name="Janganan T.K."/>
            <person name="Sreenivasaprasad S."/>
        </authorList>
    </citation>
    <scope>NUCLEOTIDE SEQUENCE</scope>
    <source>
        <strain evidence="2">Conio</strain>
    </source>
</reference>
<evidence type="ECO:0000313" key="2">
    <source>
        <dbReference type="EMBL" id="KAF9741314.1"/>
    </source>
</evidence>
<evidence type="ECO:0000313" key="3">
    <source>
        <dbReference type="Proteomes" id="UP000756921"/>
    </source>
</evidence>
<dbReference type="OrthoDB" id="5360255at2759"/>
<proteinExistence type="predicted"/>